<dbReference type="InterPro" id="IPR020846">
    <property type="entry name" value="MFS_dom"/>
</dbReference>
<evidence type="ECO:0000313" key="11">
    <source>
        <dbReference type="EMBL" id="NYJ35645.1"/>
    </source>
</evidence>
<feature type="transmembrane region" description="Helical" evidence="9">
    <location>
        <begin position="63"/>
        <end position="85"/>
    </location>
</feature>
<feature type="transmembrane region" description="Helical" evidence="9">
    <location>
        <begin position="153"/>
        <end position="174"/>
    </location>
</feature>
<dbReference type="SUPFAM" id="SSF103473">
    <property type="entry name" value="MFS general substrate transporter"/>
    <property type="match status" value="1"/>
</dbReference>
<feature type="transmembrane region" description="Helical" evidence="9">
    <location>
        <begin position="541"/>
        <end position="562"/>
    </location>
</feature>
<feature type="transmembrane region" description="Helical" evidence="9">
    <location>
        <begin position="359"/>
        <end position="377"/>
    </location>
</feature>
<dbReference type="EMBL" id="JACCFS010000001">
    <property type="protein sequence ID" value="NYJ35645.1"/>
    <property type="molecule type" value="Genomic_DNA"/>
</dbReference>
<dbReference type="FunFam" id="1.20.1720.10:FF:000004">
    <property type="entry name" value="EmrB/QacA family drug resistance transporter"/>
    <property type="match status" value="1"/>
</dbReference>
<evidence type="ECO:0000259" key="10">
    <source>
        <dbReference type="PROSITE" id="PS50850"/>
    </source>
</evidence>
<accession>A0A7Z0EP05</accession>
<feature type="transmembrane region" description="Helical" evidence="9">
    <location>
        <begin position="97"/>
        <end position="115"/>
    </location>
</feature>
<reference evidence="11 12" key="1">
    <citation type="submission" date="2020-07" db="EMBL/GenBank/DDBJ databases">
        <title>Sequencing the genomes of 1000 actinobacteria strains.</title>
        <authorList>
            <person name="Klenk H.-P."/>
        </authorList>
    </citation>
    <scope>NUCLEOTIDE SEQUENCE [LARGE SCALE GENOMIC DNA]</scope>
    <source>
        <strain evidence="11 12">DSM 44442</strain>
    </source>
</reference>
<dbReference type="CDD" id="cd17502">
    <property type="entry name" value="MFS_Azr1_MDR_like"/>
    <property type="match status" value="1"/>
</dbReference>
<feature type="transmembrane region" description="Helical" evidence="9">
    <location>
        <begin position="452"/>
        <end position="470"/>
    </location>
</feature>
<evidence type="ECO:0000256" key="9">
    <source>
        <dbReference type="SAM" id="Phobius"/>
    </source>
</evidence>
<name>A0A7Z0EP05_9ACTN</name>
<keyword evidence="7 9" id="KW-0472">Membrane</keyword>
<dbReference type="Gene3D" id="1.20.1250.20">
    <property type="entry name" value="MFS general substrate transporter like domains"/>
    <property type="match status" value="1"/>
</dbReference>
<dbReference type="Gene3D" id="1.20.1720.10">
    <property type="entry name" value="Multidrug resistance protein D"/>
    <property type="match status" value="1"/>
</dbReference>
<keyword evidence="12" id="KW-1185">Reference proteome</keyword>
<feature type="transmembrane region" description="Helical" evidence="9">
    <location>
        <begin position="384"/>
        <end position="403"/>
    </location>
</feature>
<protein>
    <submittedName>
        <fullName evidence="11">MFS family permease</fullName>
    </submittedName>
</protein>
<dbReference type="PANTHER" id="PTHR23501:SF197">
    <property type="entry name" value="COMD"/>
    <property type="match status" value="1"/>
</dbReference>
<sequence length="591" mass="60203">MEQSTHRKGRTGGPVADAPPEVRDQDRDHASPLPLDPTATAAPADAEPTAEPAAPSRRTVRRIMVGLVLAMLTSMLTNSIIGTALPTIMGELGGQDRLAWVATAALLTMTASTPVWGKLSDIWGRKLLFQIALGVFIVASLAAGFAQDVNTLIAARALQGLGVGGLATLPMIILGDVVSPRERGRYGGLIGMVFGVSTVLGPLVGGFLVDSPLGWRWCFLITVPLAVVAFAVIQIMLNVPFVPRRGVPVDWLGAGLIFSAASSMIVLLSLGGTQFDWNSVPSYALGAGALVLTVAAVAVERRAAEPIIPTRLFRDRTFVLASVGSIAVGVMMFGLIIYMPQYLQMVHAMSPTVSGMMTLPLVGSFLVTSIGSGFAVSGSGRWRIYPVAGMALCVAGFATLSVAHLDPGLTTVVAGQALVGLGFGLCMQILLLATQSALPSADLASGTGAITFFRNLGGATGVAAFGAVMVSRLNSELAAAAAAARDRVAAGNADGSGGDAGAQALSTGLAEAAESATGSPELVHSLPGPVRDVIVGAFDHAMQGVFVTGIPVAVLGLVAVAFMKGTPLRGGRAEPAAGAANAAGADEAAQR</sequence>
<feature type="compositionally biased region" description="Low complexity" evidence="8">
    <location>
        <begin position="573"/>
        <end position="591"/>
    </location>
</feature>
<feature type="transmembrane region" description="Helical" evidence="9">
    <location>
        <begin position="409"/>
        <end position="432"/>
    </location>
</feature>
<dbReference type="Pfam" id="PF07690">
    <property type="entry name" value="MFS_1"/>
    <property type="match status" value="1"/>
</dbReference>
<keyword evidence="3" id="KW-0813">Transport</keyword>
<keyword evidence="6 9" id="KW-1133">Transmembrane helix</keyword>
<feature type="transmembrane region" description="Helical" evidence="9">
    <location>
        <begin position="214"/>
        <end position="237"/>
    </location>
</feature>
<feature type="region of interest" description="Disordered" evidence="8">
    <location>
        <begin position="569"/>
        <end position="591"/>
    </location>
</feature>
<evidence type="ECO:0000256" key="4">
    <source>
        <dbReference type="ARBA" id="ARBA00022475"/>
    </source>
</evidence>
<dbReference type="GO" id="GO:0022857">
    <property type="term" value="F:transmembrane transporter activity"/>
    <property type="evidence" value="ECO:0007669"/>
    <property type="project" value="InterPro"/>
</dbReference>
<comment type="caution">
    <text evidence="11">The sequence shown here is derived from an EMBL/GenBank/DDBJ whole genome shotgun (WGS) entry which is preliminary data.</text>
</comment>
<dbReference type="AlphaFoldDB" id="A0A7Z0EP05"/>
<organism evidence="11 12">
    <name type="scientific">Nocardiopsis aegyptia</name>
    <dbReference type="NCBI Taxonomy" id="220378"/>
    <lineage>
        <taxon>Bacteria</taxon>
        <taxon>Bacillati</taxon>
        <taxon>Actinomycetota</taxon>
        <taxon>Actinomycetes</taxon>
        <taxon>Streptosporangiales</taxon>
        <taxon>Nocardiopsidaceae</taxon>
        <taxon>Nocardiopsis</taxon>
    </lineage>
</organism>
<keyword evidence="4" id="KW-1003">Cell membrane</keyword>
<dbReference type="GO" id="GO:0005886">
    <property type="term" value="C:plasma membrane"/>
    <property type="evidence" value="ECO:0007669"/>
    <property type="project" value="UniProtKB-SubCell"/>
</dbReference>
<dbReference type="PRINTS" id="PR01036">
    <property type="entry name" value="TCRTETB"/>
</dbReference>
<proteinExistence type="inferred from homology"/>
<evidence type="ECO:0000256" key="5">
    <source>
        <dbReference type="ARBA" id="ARBA00022692"/>
    </source>
</evidence>
<gene>
    <name evidence="11" type="ORF">HNR10_003526</name>
</gene>
<feature type="transmembrane region" description="Helical" evidence="9">
    <location>
        <begin position="319"/>
        <end position="339"/>
    </location>
</feature>
<feature type="transmembrane region" description="Helical" evidence="9">
    <location>
        <begin position="282"/>
        <end position="299"/>
    </location>
</feature>
<feature type="transmembrane region" description="Helical" evidence="9">
    <location>
        <begin position="249"/>
        <end position="270"/>
    </location>
</feature>
<feature type="compositionally biased region" description="Basic residues" evidence="8">
    <location>
        <begin position="1"/>
        <end position="10"/>
    </location>
</feature>
<dbReference type="PROSITE" id="PS50850">
    <property type="entry name" value="MFS"/>
    <property type="match status" value="1"/>
</dbReference>
<comment type="similarity">
    <text evidence="2">Belongs to the major facilitator superfamily. TCR/Tet family.</text>
</comment>
<feature type="transmembrane region" description="Helical" evidence="9">
    <location>
        <begin position="127"/>
        <end position="147"/>
    </location>
</feature>
<feature type="compositionally biased region" description="Low complexity" evidence="8">
    <location>
        <begin position="31"/>
        <end position="56"/>
    </location>
</feature>
<evidence type="ECO:0000256" key="2">
    <source>
        <dbReference type="ARBA" id="ARBA00007520"/>
    </source>
</evidence>
<dbReference type="InterPro" id="IPR036259">
    <property type="entry name" value="MFS_trans_sf"/>
</dbReference>
<keyword evidence="5 9" id="KW-0812">Transmembrane</keyword>
<evidence type="ECO:0000313" key="12">
    <source>
        <dbReference type="Proteomes" id="UP000572051"/>
    </source>
</evidence>
<evidence type="ECO:0000256" key="8">
    <source>
        <dbReference type="SAM" id="MobiDB-lite"/>
    </source>
</evidence>
<feature type="region of interest" description="Disordered" evidence="8">
    <location>
        <begin position="1"/>
        <end position="56"/>
    </location>
</feature>
<evidence type="ECO:0000256" key="1">
    <source>
        <dbReference type="ARBA" id="ARBA00004651"/>
    </source>
</evidence>
<dbReference type="Proteomes" id="UP000572051">
    <property type="component" value="Unassembled WGS sequence"/>
</dbReference>
<dbReference type="PANTHER" id="PTHR23501">
    <property type="entry name" value="MAJOR FACILITATOR SUPERFAMILY"/>
    <property type="match status" value="1"/>
</dbReference>
<feature type="transmembrane region" description="Helical" evidence="9">
    <location>
        <begin position="186"/>
        <end position="208"/>
    </location>
</feature>
<evidence type="ECO:0000256" key="3">
    <source>
        <dbReference type="ARBA" id="ARBA00022448"/>
    </source>
</evidence>
<evidence type="ECO:0000256" key="6">
    <source>
        <dbReference type="ARBA" id="ARBA00022989"/>
    </source>
</evidence>
<feature type="domain" description="Major facilitator superfamily (MFS) profile" evidence="10">
    <location>
        <begin position="63"/>
        <end position="568"/>
    </location>
</feature>
<feature type="compositionally biased region" description="Basic and acidic residues" evidence="8">
    <location>
        <begin position="20"/>
        <end position="30"/>
    </location>
</feature>
<comment type="subcellular location">
    <subcellularLocation>
        <location evidence="1">Cell membrane</location>
        <topology evidence="1">Multi-pass membrane protein</topology>
    </subcellularLocation>
</comment>
<evidence type="ECO:0000256" key="7">
    <source>
        <dbReference type="ARBA" id="ARBA00023136"/>
    </source>
</evidence>
<dbReference type="InterPro" id="IPR011701">
    <property type="entry name" value="MFS"/>
</dbReference>